<evidence type="ECO:0000313" key="5">
    <source>
        <dbReference type="Proteomes" id="UP000276232"/>
    </source>
</evidence>
<dbReference type="InterPro" id="IPR055188">
    <property type="entry name" value="Choice_anch_I"/>
</dbReference>
<evidence type="ECO:0000313" key="4">
    <source>
        <dbReference type="EMBL" id="ROP26527.1"/>
    </source>
</evidence>
<evidence type="ECO:0000259" key="3">
    <source>
        <dbReference type="Pfam" id="PF22494"/>
    </source>
</evidence>
<name>A0A3N1G8J2_9ACTN</name>
<proteinExistence type="predicted"/>
<dbReference type="InParanoid" id="A0A3N1G8J2"/>
<dbReference type="Gene3D" id="2.130.10.10">
    <property type="entry name" value="YVTN repeat-like/Quinoprotein amine dehydrogenase"/>
    <property type="match status" value="1"/>
</dbReference>
<feature type="compositionally biased region" description="Basic and acidic residues" evidence="1">
    <location>
        <begin position="468"/>
        <end position="486"/>
    </location>
</feature>
<comment type="caution">
    <text evidence="4">The sequence shown here is derived from an EMBL/GenBank/DDBJ whole genome shotgun (WGS) entry which is preliminary data.</text>
</comment>
<dbReference type="InterPro" id="IPR052956">
    <property type="entry name" value="Mesenchyme-surface_protein"/>
</dbReference>
<dbReference type="InterPro" id="IPR011044">
    <property type="entry name" value="Quino_amine_DH_bsu"/>
</dbReference>
<dbReference type="Proteomes" id="UP000276232">
    <property type="component" value="Unassembled WGS sequence"/>
</dbReference>
<dbReference type="Pfam" id="PF22494">
    <property type="entry name" value="choice_anch_I"/>
    <property type="match status" value="1"/>
</dbReference>
<gene>
    <name evidence="4" type="ORF">EDC03_3450</name>
</gene>
<evidence type="ECO:0000256" key="2">
    <source>
        <dbReference type="SAM" id="SignalP"/>
    </source>
</evidence>
<dbReference type="OrthoDB" id="1016457at2"/>
<protein>
    <recommendedName>
        <fullName evidence="3">Choice-of-anchor I domain-containing protein</fullName>
    </recommendedName>
</protein>
<feature type="region of interest" description="Disordered" evidence="1">
    <location>
        <begin position="177"/>
        <end position="202"/>
    </location>
</feature>
<dbReference type="InterPro" id="IPR015943">
    <property type="entry name" value="WD40/YVTN_repeat-like_dom_sf"/>
</dbReference>
<feature type="region of interest" description="Disordered" evidence="1">
    <location>
        <begin position="467"/>
        <end position="492"/>
    </location>
</feature>
<evidence type="ECO:0000256" key="1">
    <source>
        <dbReference type="SAM" id="MobiDB-lite"/>
    </source>
</evidence>
<dbReference type="RefSeq" id="WP_123381505.1">
    <property type="nucleotide sequence ID" value="NZ_RJKN01000014.1"/>
</dbReference>
<dbReference type="PANTHER" id="PTHR46928">
    <property type="entry name" value="MESENCHYME-SPECIFIC CELL SURFACE GLYCOPROTEIN"/>
    <property type="match status" value="1"/>
</dbReference>
<feature type="domain" description="Choice-of-anchor I" evidence="3">
    <location>
        <begin position="64"/>
        <end position="589"/>
    </location>
</feature>
<dbReference type="AlphaFoldDB" id="A0A3N1G8J2"/>
<accession>A0A3N1G8J2</accession>
<dbReference type="SUPFAM" id="SSF50969">
    <property type="entry name" value="YVTN repeat-like/Quinoprotein amine dehydrogenase"/>
    <property type="match status" value="1"/>
</dbReference>
<feature type="signal peptide" evidence="2">
    <location>
        <begin position="1"/>
        <end position="27"/>
    </location>
</feature>
<dbReference type="PANTHER" id="PTHR46928:SF1">
    <property type="entry name" value="MESENCHYME-SPECIFIC CELL SURFACE GLYCOPROTEIN"/>
    <property type="match status" value="1"/>
</dbReference>
<sequence length="595" mass="61710">MRTRRTLAALACCAVAAPLGAATPALAAPTAADGPGPVAVDVVADDAAVRLSLVGRYSSGVFGASAAEIVAHDPATHRVFVVDAQAGHLDVLDATDPTRPALETTVVFADGEVPNSVDVRADGLVAVAVEAPVKTDRGRLVLLDGRAEQPRELRSVRVGALPDMVTWTPDGRTALVANEGEPAAPGDPGHEDAPARPGYAADPVGSVSVVDVEARGGGLERLRVRARTAGFERFEGRREALVAAGLRLTGPDAASLSLARNLEPEYVTVAEDGRTAWVSLQEANALARLDVVRGRITDVLPLERVDHSAPGRGIDPSDRDGGIAIREVPVTGLRMPDAISAYTGSDGGTYVVTADEGDSRAWGDEDTWRETGGFVDEARAKDLGEDGLPPLCETSPAAGLLGDADLGRLTVSWQDGLVDDGAGGVCVQDLHSYGGRSISVVDADGRTVWDSGDGLEQLVAEVLPEGFNADHEEPGADDRSDNKGPEPEGVTVGRVDGRTYAFVGLERVGGVVVLDVTDPRDVRGVQYVNTRDLSVDTAVDDDGVPPTGWEAAGDLGPEGLAFVTAEDSPLPGVPLLVVGNEVSGTTAFFRLDRVG</sequence>
<dbReference type="EMBL" id="RJKN01000014">
    <property type="protein sequence ID" value="ROP26527.1"/>
    <property type="molecule type" value="Genomic_DNA"/>
</dbReference>
<keyword evidence="5" id="KW-1185">Reference proteome</keyword>
<keyword evidence="2" id="KW-0732">Signal</keyword>
<organism evidence="4 5">
    <name type="scientific">Pseudokineococcus lusitanus</name>
    <dbReference type="NCBI Taxonomy" id="763993"/>
    <lineage>
        <taxon>Bacteria</taxon>
        <taxon>Bacillati</taxon>
        <taxon>Actinomycetota</taxon>
        <taxon>Actinomycetes</taxon>
        <taxon>Kineosporiales</taxon>
        <taxon>Kineosporiaceae</taxon>
        <taxon>Pseudokineococcus</taxon>
    </lineage>
</organism>
<reference evidence="4 5" key="1">
    <citation type="journal article" date="2015" name="Stand. Genomic Sci.">
        <title>Genomic Encyclopedia of Bacterial and Archaeal Type Strains, Phase III: the genomes of soil and plant-associated and newly described type strains.</title>
        <authorList>
            <person name="Whitman W.B."/>
            <person name="Woyke T."/>
            <person name="Klenk H.P."/>
            <person name="Zhou Y."/>
            <person name="Lilburn T.G."/>
            <person name="Beck B.J."/>
            <person name="De Vos P."/>
            <person name="Vandamme P."/>
            <person name="Eisen J.A."/>
            <person name="Garrity G."/>
            <person name="Hugenholtz P."/>
            <person name="Kyrpides N.C."/>
        </authorList>
    </citation>
    <scope>NUCLEOTIDE SEQUENCE [LARGE SCALE GENOMIC DNA]</scope>
    <source>
        <strain evidence="4 5">CECT 7306</strain>
    </source>
</reference>
<feature type="chain" id="PRO_5018175306" description="Choice-of-anchor I domain-containing protein" evidence="2">
    <location>
        <begin position="28"/>
        <end position="595"/>
    </location>
</feature>
<dbReference type="NCBIfam" id="NF038117">
    <property type="entry name" value="choice_anch_I"/>
    <property type="match status" value="1"/>
</dbReference>